<feature type="binding site" evidence="6">
    <location>
        <position position="62"/>
    </location>
    <ligand>
        <name>Mg(2+)</name>
        <dbReference type="ChEBI" id="CHEBI:18420"/>
    </ligand>
</feature>
<comment type="cofactor">
    <cofactor evidence="6">
        <name>Fe cation</name>
        <dbReference type="ChEBI" id="CHEBI:24875"/>
    </cofactor>
</comment>
<dbReference type="PROSITE" id="PS00508">
    <property type="entry name" value="NI_HGENASE_L_2"/>
    <property type="match status" value="1"/>
</dbReference>
<name>E6N716_CALS0</name>
<dbReference type="BioCyc" id="CCAL311458:G131R-1030-MONOMER"/>
<dbReference type="InterPro" id="IPR018194">
    <property type="entry name" value="Ni-dep_hyd_lsu_Ni_BS"/>
</dbReference>
<dbReference type="EMBL" id="AP011853">
    <property type="protein sequence ID" value="BAJ48085.1"/>
    <property type="molecule type" value="Genomic_DNA"/>
</dbReference>
<feature type="binding site" evidence="6">
    <location>
        <position position="419"/>
    </location>
    <ligand>
        <name>Mg(2+)</name>
        <dbReference type="ChEBI" id="CHEBI:18420"/>
    </ligand>
</feature>
<dbReference type="PANTHER" id="PTHR43600">
    <property type="entry name" value="COENZYME F420 HYDROGENASE, SUBUNIT ALPHA"/>
    <property type="match status" value="1"/>
</dbReference>
<keyword evidence="6" id="KW-0460">Magnesium</keyword>
<dbReference type="KEGG" id="csu:CSUB_C1023"/>
<evidence type="ECO:0000313" key="7">
    <source>
        <dbReference type="EMBL" id="BAJ48085.1"/>
    </source>
</evidence>
<evidence type="ECO:0000256" key="2">
    <source>
        <dbReference type="ARBA" id="ARBA00009292"/>
    </source>
</evidence>
<feature type="binding site" evidence="6">
    <location>
        <position position="413"/>
    </location>
    <ligand>
        <name>Ni(2+)</name>
        <dbReference type="ChEBI" id="CHEBI:49786"/>
    </ligand>
</feature>
<evidence type="ECO:0000313" key="9">
    <source>
        <dbReference type="EMBL" id="BAJ50875.1"/>
    </source>
</evidence>
<comment type="similarity">
    <text evidence="2">Belongs to the [NiFe]/[NiFeSe] hydrogenase large subunit family.</text>
</comment>
<accession>E6N716</accession>
<dbReference type="Pfam" id="PF00374">
    <property type="entry name" value="NiFeSe_Hases"/>
    <property type="match status" value="2"/>
</dbReference>
<evidence type="ECO:0000256" key="4">
    <source>
        <dbReference type="ARBA" id="ARBA00022723"/>
    </source>
</evidence>
<evidence type="ECO:0000256" key="6">
    <source>
        <dbReference type="PIRSR" id="PIRSR601501-1"/>
    </source>
</evidence>
<keyword evidence="5" id="KW-0560">Oxidoreductase</keyword>
<feature type="binding site" evidence="6">
    <location>
        <position position="416"/>
    </location>
    <ligand>
        <name>Fe cation</name>
        <dbReference type="ChEBI" id="CHEBI:24875"/>
    </ligand>
</feature>
<dbReference type="GO" id="GO:0016151">
    <property type="term" value="F:nickel cation binding"/>
    <property type="evidence" value="ECO:0007669"/>
    <property type="project" value="InterPro"/>
</dbReference>
<dbReference type="AlphaFoldDB" id="E6N716"/>
<dbReference type="EMBL" id="AP011854">
    <property type="protein sequence ID" value="BAJ48092.1"/>
    <property type="molecule type" value="Genomic_DNA"/>
</dbReference>
<protein>
    <submittedName>
        <fullName evidence="7">Nickel-dependent hydrogenase large subunit</fullName>
    </submittedName>
</protein>
<comment type="cofactor">
    <cofactor evidence="1 6">
        <name>Ni(2+)</name>
        <dbReference type="ChEBI" id="CHEBI:49786"/>
    </cofactor>
</comment>
<keyword evidence="3 6" id="KW-0533">Nickel</keyword>
<feature type="binding site" evidence="6">
    <location>
        <position position="43"/>
    </location>
    <ligand>
        <name>Mg(2+)</name>
        <dbReference type="ChEBI" id="CHEBI:18420"/>
    </ligand>
</feature>
<sequence>MSKEYRVDYLARVEGEGALYVKVRGDEVVDVKFKIFEPPRLFEAFLIGRMYYDAPDITARICGICPVAYQMSSIHAMENLFGVVVEPAVRELRRLLYCGEWIESHMLHAFLLHAPDFLGYDDALKMAKRHPDVVKKALKAKKIGNDVVARLGGREIHPVSACVGGFYRVPSKRELAELRPSLIEGLKITEELLEWVAGLEFPEFEQDYEFVALRHPDEYPMNEGRIMSNKGLDITVDQYENHFAEEQVPHSNALHSYIIGRGAYMVGPLSRINLNIDKLHDLTKTALERIGFKPPCRNPFKSIIARVAETLYAFEEALRIVDTYSEPRVARVELSVRAGRGCGCTEAPRGILYHRYDVDEHGRILSAKIVPPTAQNQKSIEEDLRKLAPKIIKLPRSQAVWRFEQAIRNYDPCISCATHFLRLEVEQE</sequence>
<evidence type="ECO:0000256" key="5">
    <source>
        <dbReference type="ARBA" id="ARBA00023002"/>
    </source>
</evidence>
<feature type="binding site" evidence="6">
    <location>
        <position position="369"/>
    </location>
    <ligand>
        <name>Mg(2+)</name>
        <dbReference type="ChEBI" id="CHEBI:18420"/>
    </ligand>
</feature>
<dbReference type="PANTHER" id="PTHR43600:SF2">
    <property type="entry name" value="F420-NON-REDUCING HYDROGENASE VHU SUBUNIT A"/>
    <property type="match status" value="1"/>
</dbReference>
<dbReference type="GO" id="GO:0008901">
    <property type="term" value="F:ferredoxin hydrogenase activity"/>
    <property type="evidence" value="ECO:0007669"/>
    <property type="project" value="InterPro"/>
</dbReference>
<dbReference type="EMBL" id="BA000048">
    <property type="protein sequence ID" value="BAJ50875.1"/>
    <property type="molecule type" value="Genomic_DNA"/>
</dbReference>
<feature type="binding site" evidence="6">
    <location>
        <position position="65"/>
    </location>
    <ligand>
        <name>Ni(2+)</name>
        <dbReference type="ChEBI" id="CHEBI:49786"/>
    </ligand>
</feature>
<reference evidence="7 10" key="1">
    <citation type="journal article" date="2005" name="Environ. Microbiol.">
        <title>Genetic and functional properties of uncultivated thermophilic crenarchaeotes from a subsurface gold mine as revealed by analysis of genome fragments.</title>
        <authorList>
            <person name="Nunoura T."/>
            <person name="Hirayama H."/>
            <person name="Takami H."/>
            <person name="Oida H."/>
            <person name="Nishi S."/>
            <person name="Shimamura S."/>
            <person name="Suzuki Y."/>
            <person name="Inagaki F."/>
            <person name="Takai K."/>
            <person name="Nealson K.H."/>
            <person name="Horikoshi K."/>
        </authorList>
    </citation>
    <scope>NUCLEOTIDE SEQUENCE [LARGE SCALE GENOMIC DNA]</scope>
</reference>
<evidence type="ECO:0000256" key="3">
    <source>
        <dbReference type="ARBA" id="ARBA00022596"/>
    </source>
</evidence>
<dbReference type="InterPro" id="IPR001501">
    <property type="entry name" value="Ni-dep_hyd_lsu"/>
</dbReference>
<keyword evidence="6" id="KW-0408">Iron</keyword>
<dbReference type="InterPro" id="IPR029014">
    <property type="entry name" value="NiFe-Hase_large"/>
</dbReference>
<evidence type="ECO:0000256" key="1">
    <source>
        <dbReference type="ARBA" id="ARBA00001967"/>
    </source>
</evidence>
<feature type="binding site" evidence="6">
    <location>
        <position position="65"/>
    </location>
    <ligand>
        <name>Fe cation</name>
        <dbReference type="ChEBI" id="CHEBI:24875"/>
    </ligand>
</feature>
<dbReference type="Gene3D" id="1.10.645.10">
    <property type="entry name" value="Cytochrome-c3 Hydrogenase, chain B"/>
    <property type="match status" value="1"/>
</dbReference>
<organism evidence="7 10">
    <name type="scientific">Caldiarchaeum subterraneum</name>
    <dbReference type="NCBI Taxonomy" id="311458"/>
    <lineage>
        <taxon>Archaea</taxon>
        <taxon>Nitrososphaerota</taxon>
        <taxon>Candidatus Caldarchaeales</taxon>
        <taxon>Candidatus Caldarchaeaceae</taxon>
        <taxon>Candidatus Caldarchaeum</taxon>
    </lineage>
</organism>
<dbReference type="SUPFAM" id="SSF56762">
    <property type="entry name" value="HydB/Nqo4-like"/>
    <property type="match status" value="1"/>
</dbReference>
<reference evidence="7 10" key="2">
    <citation type="journal article" date="2011" name="Nucleic Acids Res.">
        <title>Insights into the evolution of Archaea and eukaryotic protein modifier systems revealed by the genome of a novel archaeal group.</title>
        <authorList>
            <person name="Nunoura T."/>
            <person name="Takaki Y."/>
            <person name="Kakuta J."/>
            <person name="Nishi S."/>
            <person name="Sugahara J."/>
            <person name="Kazama H."/>
            <person name="Chee G."/>
            <person name="Hattori M."/>
            <person name="Kanai A."/>
            <person name="Atomi H."/>
            <person name="Takai K."/>
            <person name="Takami H."/>
        </authorList>
    </citation>
    <scope>NUCLEOTIDE SEQUENCE [LARGE SCALE GENOMIC DNA]</scope>
</reference>
<evidence type="ECO:0000313" key="10">
    <source>
        <dbReference type="Proteomes" id="UP000008120"/>
    </source>
</evidence>
<keyword evidence="4 6" id="KW-0479">Metal-binding</keyword>
<evidence type="ECO:0000313" key="8">
    <source>
        <dbReference type="EMBL" id="BAJ48092.1"/>
    </source>
</evidence>
<dbReference type="STRING" id="311458.CSUB_C1023"/>
<dbReference type="Proteomes" id="UP000008120">
    <property type="component" value="Chromosome"/>
</dbReference>
<proteinExistence type="inferred from homology"/>
<gene>
    <name evidence="9" type="ORF">CSUB_C1023</name>
    <name evidence="8" type="ORF">HGMM_F28A01C05</name>
    <name evidence="7" type="ORF">HGMM_F34A01C41</name>
</gene>